<dbReference type="Proteomes" id="UP000837801">
    <property type="component" value="Unassembled WGS sequence"/>
</dbReference>
<evidence type="ECO:0008006" key="7">
    <source>
        <dbReference type="Google" id="ProtNLM"/>
    </source>
</evidence>
<dbReference type="Pfam" id="PF02845">
    <property type="entry name" value="CUE"/>
    <property type="match status" value="1"/>
</dbReference>
<feature type="domain" description="Smr" evidence="3">
    <location>
        <begin position="1038"/>
        <end position="1130"/>
    </location>
</feature>
<dbReference type="PANTHER" id="PTHR46535:SF1">
    <property type="entry name" value="NEDD4-BINDING PROTEIN 2"/>
    <property type="match status" value="1"/>
</dbReference>
<proteinExistence type="predicted"/>
<comment type="caution">
    <text evidence="5">The sequence shown here is derived from an EMBL/GenBank/DDBJ whole genome shotgun (WGS) entry which is preliminary data.</text>
</comment>
<dbReference type="PROSITE" id="PS50828">
    <property type="entry name" value="SMR"/>
    <property type="match status" value="1"/>
</dbReference>
<dbReference type="InterPro" id="IPR052772">
    <property type="entry name" value="Endo/PolyKinase_Domain-Protein"/>
</dbReference>
<dbReference type="InterPro" id="IPR003892">
    <property type="entry name" value="CUE"/>
</dbReference>
<dbReference type="AlphaFoldDB" id="A0A9P0QTX4"/>
<keyword evidence="1" id="KW-0833">Ubl conjugation pathway</keyword>
<keyword evidence="6" id="KW-1185">Reference proteome</keyword>
<dbReference type="GO" id="GO:0043130">
    <property type="term" value="F:ubiquitin binding"/>
    <property type="evidence" value="ECO:0007669"/>
    <property type="project" value="InterPro"/>
</dbReference>
<gene>
    <name evidence="5" type="ORF">CLIB1423_20S00100</name>
</gene>
<organism evidence="5 6">
    <name type="scientific">[Candida] railenensis</name>
    <dbReference type="NCBI Taxonomy" id="45579"/>
    <lineage>
        <taxon>Eukaryota</taxon>
        <taxon>Fungi</taxon>
        <taxon>Dikarya</taxon>
        <taxon>Ascomycota</taxon>
        <taxon>Saccharomycotina</taxon>
        <taxon>Pichiomycetes</taxon>
        <taxon>Debaryomycetaceae</taxon>
        <taxon>Kurtzmaniella</taxon>
    </lineage>
</organism>
<feature type="compositionally biased region" description="Low complexity" evidence="2">
    <location>
        <begin position="464"/>
        <end position="481"/>
    </location>
</feature>
<dbReference type="InterPro" id="IPR002625">
    <property type="entry name" value="Smr_dom"/>
</dbReference>
<evidence type="ECO:0000259" key="3">
    <source>
        <dbReference type="PROSITE" id="PS50828"/>
    </source>
</evidence>
<dbReference type="CDD" id="cd14279">
    <property type="entry name" value="CUE"/>
    <property type="match status" value="1"/>
</dbReference>
<sequence>MSDKFHKELFFPKNELKSNENTITPAEMGIPNIYQTTSLQPRLWIELTPMIRVPISCNEIRDQVFQALEEIHLGAFLHNSGPISNEFVELLSNPISFQDPSMLNDLHPVVYYLAGLTRESLIQVVGKLTDSSPISIILSKVNGIELSPHLQNKTKEYALTAYSDFARLNRSNAFLSKLYDLVSGNELYFVTTLVICTLHAFIHMFEPAKVDTFRQKEDDVQERNNSQSSSDVGENILNTIHQMRLNDYLDTKISEIESNGQFREINADEYNYGHSSLINSPTSWASSNATENRKSIWDNNYSRLDSPFTPEFLTAINWNQPASDFNAHDELQKASVEQEEKNLGSEQPEGMYAPDEEFSAHYQIIKSGLFGSIYNLFGNKNIVPIKELLRNKDVIEKIDRLTDLLVIREMELEEGTIEESREVHEAKSTDTLQDDEAAQQNEKNISRKLKVLKISSKKEEQRPKSSTHTPTLTPSVPSTLKLEQKRESNSVPIDQFSNAYHQVSQKLSNKLDNQTDTENFDHTYKANQKQIVNNHSKEFSGLNETNMKSLREFSKKWAEKHDLKDESDAGKEAINSPRDVMTPSSKISQAMQGYDSIINSTKTEKSNNITTEIENEELAIKSENFKGGVGTNEVGVQQFDHDSMKIQELSSNIDIVQTLFPKLKRNTTEEMFKMCYFDLDAVLDLLFSEELALDATISIVLENISEQEMSFEEQYLFAIRYFPKLTRSELSSKLSMNMGNFKHTLQRLYFDNETYFDASSTVSVNNGSSESKREEPEVIKIMPEVGVLQELLPNVEKEVLMRSLKRYNFDVNKAYESLAEVQKSTNSPPAESTDSSWKKFDVDATKVQEITHIPMKQVKSYLHKNKGNYLETIVDIILNYKHENTGNTDSNVLKGGRVQYNNISNKTTPIEVVTDDPNSEEYKYDPHSKEAQELRAVYLGNKEFRENMSETFFTRGLVFFKGDYSQVLNVAFLLWENNSLRLSFATPQKKNKLSIVLDEINGGIKLPDKKLPVKVKATEGRSAIPHASGMSYNGSEQLDLHGMTSKDAVNKAEYAVKKWWALESEQRIADGRMHKFGSIAQFCSPLSIIVGKGIHSTGGRAKIKPAVTKMLERNRYVFEDSSGALVVLGKR</sequence>
<dbReference type="Gene3D" id="3.30.1370.110">
    <property type="match status" value="1"/>
</dbReference>
<feature type="region of interest" description="Disordered" evidence="2">
    <location>
        <begin position="417"/>
        <end position="493"/>
    </location>
</feature>
<feature type="compositionally biased region" description="Basic and acidic residues" evidence="2">
    <location>
        <begin position="418"/>
        <end position="428"/>
    </location>
</feature>
<feature type="region of interest" description="Disordered" evidence="2">
    <location>
        <begin position="562"/>
        <end position="584"/>
    </location>
</feature>
<feature type="compositionally biased region" description="Basic and acidic residues" evidence="2">
    <location>
        <begin position="562"/>
        <end position="571"/>
    </location>
</feature>
<evidence type="ECO:0000313" key="5">
    <source>
        <dbReference type="EMBL" id="CAH2354929.1"/>
    </source>
</evidence>
<accession>A0A9P0QTX4</accession>
<protein>
    <recommendedName>
        <fullName evidence="7">Smr domain-containing protein</fullName>
    </recommendedName>
</protein>
<evidence type="ECO:0000256" key="2">
    <source>
        <dbReference type="SAM" id="MobiDB-lite"/>
    </source>
</evidence>
<dbReference type="GO" id="GO:0005634">
    <property type="term" value="C:nucleus"/>
    <property type="evidence" value="ECO:0007669"/>
    <property type="project" value="TreeGrafter"/>
</dbReference>
<evidence type="ECO:0000313" key="6">
    <source>
        <dbReference type="Proteomes" id="UP000837801"/>
    </source>
</evidence>
<evidence type="ECO:0000259" key="4">
    <source>
        <dbReference type="PROSITE" id="PS51140"/>
    </source>
</evidence>
<dbReference type="GO" id="GO:0004519">
    <property type="term" value="F:endonuclease activity"/>
    <property type="evidence" value="ECO:0007669"/>
    <property type="project" value="TreeGrafter"/>
</dbReference>
<dbReference type="SMART" id="SM00463">
    <property type="entry name" value="SMR"/>
    <property type="match status" value="1"/>
</dbReference>
<name>A0A9P0QTX4_9ASCO</name>
<reference evidence="5" key="1">
    <citation type="submission" date="2022-03" db="EMBL/GenBank/DDBJ databases">
        <authorList>
            <person name="Legras J.-L."/>
            <person name="Devillers H."/>
            <person name="Grondin C."/>
        </authorList>
    </citation>
    <scope>NUCLEOTIDE SEQUENCE</scope>
    <source>
        <strain evidence="5">CLIB 1423</strain>
    </source>
</reference>
<feature type="domain" description="CUE" evidence="4">
    <location>
        <begin position="780"/>
        <end position="823"/>
    </location>
</feature>
<evidence type="ECO:0000256" key="1">
    <source>
        <dbReference type="ARBA" id="ARBA00022786"/>
    </source>
</evidence>
<dbReference type="EMBL" id="CAKXYY010000020">
    <property type="protein sequence ID" value="CAH2354929.1"/>
    <property type="molecule type" value="Genomic_DNA"/>
</dbReference>
<dbReference type="OrthoDB" id="4080456at2759"/>
<dbReference type="PANTHER" id="PTHR46535">
    <property type="entry name" value="NEDD4-BINDING PROTEIN 2"/>
    <property type="match status" value="1"/>
</dbReference>
<dbReference type="SUPFAM" id="SSF160443">
    <property type="entry name" value="SMR domain-like"/>
    <property type="match status" value="1"/>
</dbReference>
<dbReference type="InterPro" id="IPR036063">
    <property type="entry name" value="Smr_dom_sf"/>
</dbReference>
<dbReference type="PROSITE" id="PS51140">
    <property type="entry name" value="CUE"/>
    <property type="match status" value="1"/>
</dbReference>